<keyword evidence="1" id="KW-0732">Signal</keyword>
<gene>
    <name evidence="2" type="ORF">SAMN04488565_2878</name>
</gene>
<sequence>MTIVHARSSWRALGVVASVSAVIPLCLAGCAPAVEHDANAAELRAAPDSNLMTVPVDRTYAVTDFTLNAPLGSSSLHEALGERISSSGTMVVRDGMIMSAELQVAIADMPEASFVQTTPTMLVRDDMEETVTSVGTLSVGDLSQPNTSVELRPTELGEDQAQFDVTFAVPDNLLVSNAGLPFDEVSAHLVLTAQ</sequence>
<evidence type="ECO:0000313" key="3">
    <source>
        <dbReference type="Proteomes" id="UP000182690"/>
    </source>
</evidence>
<feature type="signal peptide" evidence="1">
    <location>
        <begin position="1"/>
        <end position="28"/>
    </location>
</feature>
<reference evidence="2 3" key="1">
    <citation type="submission" date="2016-10" db="EMBL/GenBank/DDBJ databases">
        <authorList>
            <person name="de Groot N.N."/>
        </authorList>
    </citation>
    <scope>NUCLEOTIDE SEQUENCE [LARGE SCALE GENOMIC DNA]</scope>
    <source>
        <strain evidence="2 3">DSM 22788</strain>
    </source>
</reference>
<proteinExistence type="predicted"/>
<evidence type="ECO:0000256" key="1">
    <source>
        <dbReference type="SAM" id="SignalP"/>
    </source>
</evidence>
<feature type="chain" id="PRO_5039443111" description="Lipoprotein" evidence="1">
    <location>
        <begin position="29"/>
        <end position="194"/>
    </location>
</feature>
<evidence type="ECO:0008006" key="4">
    <source>
        <dbReference type="Google" id="ProtNLM"/>
    </source>
</evidence>
<organism evidence="2 3">
    <name type="scientific">Leucobacter chromiiresistens</name>
    <dbReference type="NCBI Taxonomy" id="1079994"/>
    <lineage>
        <taxon>Bacteria</taxon>
        <taxon>Bacillati</taxon>
        <taxon>Actinomycetota</taxon>
        <taxon>Actinomycetes</taxon>
        <taxon>Micrococcales</taxon>
        <taxon>Microbacteriaceae</taxon>
        <taxon>Leucobacter</taxon>
    </lineage>
</organism>
<evidence type="ECO:0000313" key="2">
    <source>
        <dbReference type="EMBL" id="SDQ52310.1"/>
    </source>
</evidence>
<dbReference type="RefSeq" id="WP_143026167.1">
    <property type="nucleotide sequence ID" value="NZ_FNKB01000002.1"/>
</dbReference>
<dbReference type="AlphaFoldDB" id="A0A1H1BKM2"/>
<dbReference type="EMBL" id="FNKB01000002">
    <property type="protein sequence ID" value="SDQ52310.1"/>
    <property type="molecule type" value="Genomic_DNA"/>
</dbReference>
<dbReference type="Proteomes" id="UP000182690">
    <property type="component" value="Unassembled WGS sequence"/>
</dbReference>
<dbReference type="OrthoDB" id="4989931at2"/>
<accession>A0A1H1BKM2</accession>
<name>A0A1H1BKM2_9MICO</name>
<protein>
    <recommendedName>
        <fullName evidence="4">Lipoprotein</fullName>
    </recommendedName>
</protein>